<reference evidence="3" key="1">
    <citation type="submission" date="2015-06" db="EMBL/GenBank/DDBJ databases">
        <title>Complete genome sequence and metabolic analysis of phthalate degradation pathway in Gordonia sp. QH-11.</title>
        <authorList>
            <person name="Jin D."/>
            <person name="Kong X."/>
            <person name="Bai Z."/>
        </authorList>
    </citation>
    <scope>NUCLEOTIDE SEQUENCE [LARGE SCALE GENOMIC DNA]</scope>
    <source>
        <strain evidence="3">QH-11</strain>
    </source>
</reference>
<dbReference type="RefSeq" id="WP_062392692.1">
    <property type="nucleotide sequence ID" value="NZ_CP011853.1"/>
</dbReference>
<dbReference type="AlphaFoldDB" id="A0A0N9NAW1"/>
<dbReference type="PANTHER" id="PTHR48098:SF1">
    <property type="entry name" value="DIACYLGLYCEROL ACYLTRANSFERASE_MYCOLYLTRANSFERASE AG85A"/>
    <property type="match status" value="1"/>
</dbReference>
<feature type="chain" id="PRO_5039113878" evidence="1">
    <location>
        <begin position="23"/>
        <end position="333"/>
    </location>
</feature>
<accession>A0A0N9NAW1</accession>
<feature type="signal peptide" evidence="1">
    <location>
        <begin position="1"/>
        <end position="22"/>
    </location>
</feature>
<dbReference type="PATRIC" id="fig|1136941.3.peg.1946"/>
<dbReference type="InterPro" id="IPR029058">
    <property type="entry name" value="AB_hydrolase_fold"/>
</dbReference>
<evidence type="ECO:0000313" key="3">
    <source>
        <dbReference type="Proteomes" id="UP000063789"/>
    </source>
</evidence>
<sequence length="333" mass="35217">MIRSPRRLVAAAVSIAAGTALLASTASPAVTSAAPGTSLVSSTSTGAQSADIVVHSASMNRNIPLSVLLPKNRDKPAGVLYLLNGAGGGEDSASWQAKTDIKKFFANKNVYVITPMQGAYTYYTDWVNADKKLGVNKWSTFLGKELPSVVDSTYKTNGKNSIAGISSSATSVLNLAIEHKGLYKSVGSYSGCASSSSDMGMMYIRMVVKSRGGADPENMWGPYEGGQWKEHDPIVNAAKLKGLSLYLSAATGVPGKYDTPAYTPDPDTLSDQIVVGGTIEAATRVCTEMLASKLADLHIPATVDRPAAGSHSWHYWQDQLHKSWPQLARSIGA</sequence>
<keyword evidence="3" id="KW-1185">Reference proteome</keyword>
<dbReference type="STRING" id="1136941.ACH46_09580"/>
<name>A0A0N9NAW1_9ACTN</name>
<keyword evidence="1" id="KW-0732">Signal</keyword>
<protein>
    <submittedName>
        <fullName evidence="2">Esterase</fullName>
    </submittedName>
</protein>
<organism evidence="2 3">
    <name type="scientific">Gordonia phthalatica</name>
    <dbReference type="NCBI Taxonomy" id="1136941"/>
    <lineage>
        <taxon>Bacteria</taxon>
        <taxon>Bacillati</taxon>
        <taxon>Actinomycetota</taxon>
        <taxon>Actinomycetes</taxon>
        <taxon>Mycobacteriales</taxon>
        <taxon>Gordoniaceae</taxon>
        <taxon>Gordonia</taxon>
    </lineage>
</organism>
<proteinExistence type="predicted"/>
<dbReference type="SUPFAM" id="SSF53474">
    <property type="entry name" value="alpha/beta-Hydrolases"/>
    <property type="match status" value="1"/>
</dbReference>
<evidence type="ECO:0000256" key="1">
    <source>
        <dbReference type="SAM" id="SignalP"/>
    </source>
</evidence>
<dbReference type="Pfam" id="PF00756">
    <property type="entry name" value="Esterase"/>
    <property type="match status" value="1"/>
</dbReference>
<dbReference type="GO" id="GO:0016747">
    <property type="term" value="F:acyltransferase activity, transferring groups other than amino-acyl groups"/>
    <property type="evidence" value="ECO:0007669"/>
    <property type="project" value="TreeGrafter"/>
</dbReference>
<dbReference type="Proteomes" id="UP000063789">
    <property type="component" value="Chromosome"/>
</dbReference>
<gene>
    <name evidence="2" type="ORF">ACH46_09580</name>
</gene>
<dbReference type="Gene3D" id="3.40.50.1820">
    <property type="entry name" value="alpha/beta hydrolase"/>
    <property type="match status" value="1"/>
</dbReference>
<dbReference type="EMBL" id="CP011853">
    <property type="protein sequence ID" value="ALG84696.1"/>
    <property type="molecule type" value="Genomic_DNA"/>
</dbReference>
<dbReference type="KEGG" id="goq:ACH46_09580"/>
<dbReference type="PANTHER" id="PTHR48098">
    <property type="entry name" value="ENTEROCHELIN ESTERASE-RELATED"/>
    <property type="match status" value="1"/>
</dbReference>
<dbReference type="SMR" id="A0A0N9NAW1"/>
<dbReference type="InterPro" id="IPR050583">
    <property type="entry name" value="Mycobacterial_A85_antigen"/>
</dbReference>
<dbReference type="InterPro" id="IPR000801">
    <property type="entry name" value="Esterase-like"/>
</dbReference>
<reference evidence="2 3" key="2">
    <citation type="journal article" date="2017" name="Int. J. Syst. Evol. Microbiol.">
        <title>Gordonia phthalatica sp. nov., a di-n-butyl phthalate-degrading bacterium isolated from activated sludge.</title>
        <authorList>
            <person name="Jin D."/>
            <person name="Kong X."/>
            <person name="Jia M."/>
            <person name="Yu X."/>
            <person name="Wang X."/>
            <person name="Zhuang X."/>
            <person name="Deng Y."/>
            <person name="Bai Z."/>
        </authorList>
    </citation>
    <scope>NUCLEOTIDE SEQUENCE [LARGE SCALE GENOMIC DNA]</scope>
    <source>
        <strain evidence="2 3">QH-11</strain>
    </source>
</reference>
<evidence type="ECO:0000313" key="2">
    <source>
        <dbReference type="EMBL" id="ALG84696.1"/>
    </source>
</evidence>